<dbReference type="AlphaFoldDB" id="A0A5N6KUP2"/>
<evidence type="ECO:0000313" key="2">
    <source>
        <dbReference type="Proteomes" id="UP000327013"/>
    </source>
</evidence>
<gene>
    <name evidence="1" type="ORF">FH972_023265</name>
</gene>
<comment type="caution">
    <text evidence="1">The sequence shown here is derived from an EMBL/GenBank/DDBJ whole genome shotgun (WGS) entry which is preliminary data.</text>
</comment>
<keyword evidence="2" id="KW-1185">Reference proteome</keyword>
<proteinExistence type="predicted"/>
<reference evidence="1 2" key="1">
    <citation type="submission" date="2019-06" db="EMBL/GenBank/DDBJ databases">
        <title>A chromosomal-level reference genome of Carpinus fangiana (Coryloideae, Betulaceae).</title>
        <authorList>
            <person name="Yang X."/>
            <person name="Wang Z."/>
            <person name="Zhang L."/>
            <person name="Hao G."/>
            <person name="Liu J."/>
            <person name="Yang Y."/>
        </authorList>
    </citation>
    <scope>NUCLEOTIDE SEQUENCE [LARGE SCALE GENOMIC DNA]</scope>
    <source>
        <strain evidence="1">Cfa_2016G</strain>
        <tissue evidence="1">Leaf</tissue>
    </source>
</reference>
<name>A0A5N6KUP2_9ROSI</name>
<accession>A0A5N6KUP2</accession>
<organism evidence="1 2">
    <name type="scientific">Carpinus fangiana</name>
    <dbReference type="NCBI Taxonomy" id="176857"/>
    <lineage>
        <taxon>Eukaryota</taxon>
        <taxon>Viridiplantae</taxon>
        <taxon>Streptophyta</taxon>
        <taxon>Embryophyta</taxon>
        <taxon>Tracheophyta</taxon>
        <taxon>Spermatophyta</taxon>
        <taxon>Magnoliopsida</taxon>
        <taxon>eudicotyledons</taxon>
        <taxon>Gunneridae</taxon>
        <taxon>Pentapetalae</taxon>
        <taxon>rosids</taxon>
        <taxon>fabids</taxon>
        <taxon>Fagales</taxon>
        <taxon>Betulaceae</taxon>
        <taxon>Carpinus</taxon>
    </lineage>
</organism>
<evidence type="ECO:0000313" key="1">
    <source>
        <dbReference type="EMBL" id="KAB8346220.1"/>
    </source>
</evidence>
<dbReference type="Proteomes" id="UP000327013">
    <property type="component" value="Unassembled WGS sequence"/>
</dbReference>
<sequence>MANVVSLEPPTLIETGFQTVDEESQRMSADIPWCMHGDRRDTYWCRQSGGRSPTVNTTILNKLQLGHVASRLYINTLQGRGRKRRPAAGDILGYLSYKGEL</sequence>
<dbReference type="EMBL" id="VIBQ01000013">
    <property type="protein sequence ID" value="KAB8346220.1"/>
    <property type="molecule type" value="Genomic_DNA"/>
</dbReference>
<protein>
    <submittedName>
        <fullName evidence="1">Uncharacterized protein</fullName>
    </submittedName>
</protein>